<feature type="transmembrane region" description="Helical" evidence="8">
    <location>
        <begin position="198"/>
        <end position="224"/>
    </location>
</feature>
<keyword evidence="4" id="KW-1003">Cell membrane</keyword>
<evidence type="ECO:0000256" key="3">
    <source>
        <dbReference type="ARBA" id="ARBA00022448"/>
    </source>
</evidence>
<evidence type="ECO:0000256" key="2">
    <source>
        <dbReference type="ARBA" id="ARBA00007069"/>
    </source>
</evidence>
<feature type="transmembrane region" description="Helical" evidence="8">
    <location>
        <begin position="69"/>
        <end position="88"/>
    </location>
</feature>
<evidence type="ECO:0000256" key="6">
    <source>
        <dbReference type="ARBA" id="ARBA00022989"/>
    </source>
</evidence>
<dbReference type="KEGG" id="gtl:EP073_10830"/>
<proteinExistence type="inferred from homology"/>
<dbReference type="SUPFAM" id="SSF161098">
    <property type="entry name" value="MetI-like"/>
    <property type="match status" value="1"/>
</dbReference>
<dbReference type="AlphaFoldDB" id="A0A410K0B6"/>
<sequence length="287" mass="32144">MNERSLFKTAVITVISLWFLIFVFVPNILVFGVSFLERHENNFVTFSFTLENYQRIFSSVYFTVFADSFRLALISMLICLVVGYPFAYRLARLKGRVKNILFMLIIIPFWTSSLIRTYAIMIVLKTNGLLNTVLLWLGIISEPLNLLYTGTAVTIGMVYSLLPFMILPLYASIEKLDKVYIEAAGDLGAGKIQTFIRVIIPLTMPGIIAGCTLVFLPSFCLFYIPDLMGGAKDLLIGNLIKNQFLSARDWPFGSAVSVVLSGIMAVLLFAYYKSTKIVQKASEKGAV</sequence>
<dbReference type="OrthoDB" id="9807047at2"/>
<dbReference type="PROSITE" id="PS50928">
    <property type="entry name" value="ABC_TM1"/>
    <property type="match status" value="1"/>
</dbReference>
<evidence type="ECO:0000313" key="10">
    <source>
        <dbReference type="EMBL" id="QAR33877.1"/>
    </source>
</evidence>
<keyword evidence="11" id="KW-1185">Reference proteome</keyword>
<evidence type="ECO:0000259" key="9">
    <source>
        <dbReference type="PROSITE" id="PS50928"/>
    </source>
</evidence>
<evidence type="ECO:0000256" key="1">
    <source>
        <dbReference type="ARBA" id="ARBA00004651"/>
    </source>
</evidence>
<dbReference type="Pfam" id="PF00528">
    <property type="entry name" value="BPD_transp_1"/>
    <property type="match status" value="1"/>
</dbReference>
<name>A0A410K0B6_9BACT</name>
<evidence type="ECO:0000256" key="5">
    <source>
        <dbReference type="ARBA" id="ARBA00022692"/>
    </source>
</evidence>
<organism evidence="10 11">
    <name type="scientific">Geovibrio thiophilus</name>
    <dbReference type="NCBI Taxonomy" id="139438"/>
    <lineage>
        <taxon>Bacteria</taxon>
        <taxon>Pseudomonadati</taxon>
        <taxon>Deferribacterota</taxon>
        <taxon>Deferribacteres</taxon>
        <taxon>Deferribacterales</taxon>
        <taxon>Geovibrionaceae</taxon>
        <taxon>Geovibrio</taxon>
    </lineage>
</organism>
<keyword evidence="5 8" id="KW-0812">Transmembrane</keyword>
<feature type="domain" description="ABC transmembrane type-1" evidence="9">
    <location>
        <begin position="65"/>
        <end position="271"/>
    </location>
</feature>
<accession>A0A410K0B6</accession>
<dbReference type="NCBIfam" id="NF007044">
    <property type="entry name" value="PRK09497.1"/>
    <property type="match status" value="1"/>
</dbReference>
<dbReference type="Proteomes" id="UP000287502">
    <property type="component" value="Chromosome"/>
</dbReference>
<dbReference type="PANTHER" id="PTHR42929:SF1">
    <property type="entry name" value="INNER MEMBRANE ABC TRANSPORTER PERMEASE PROTEIN YDCU-RELATED"/>
    <property type="match status" value="1"/>
</dbReference>
<evidence type="ECO:0000256" key="8">
    <source>
        <dbReference type="RuleBase" id="RU363032"/>
    </source>
</evidence>
<feature type="transmembrane region" description="Helical" evidence="8">
    <location>
        <begin position="144"/>
        <end position="170"/>
    </location>
</feature>
<dbReference type="InterPro" id="IPR000515">
    <property type="entry name" value="MetI-like"/>
</dbReference>
<keyword evidence="6 8" id="KW-1133">Transmembrane helix</keyword>
<evidence type="ECO:0000256" key="4">
    <source>
        <dbReference type="ARBA" id="ARBA00022475"/>
    </source>
</evidence>
<feature type="transmembrane region" description="Helical" evidence="8">
    <location>
        <begin position="252"/>
        <end position="272"/>
    </location>
</feature>
<dbReference type="RefSeq" id="WP_128467162.1">
    <property type="nucleotide sequence ID" value="NZ_CP035108.1"/>
</dbReference>
<comment type="similarity">
    <text evidence="2">Belongs to the binding-protein-dependent transport system permease family. CysTW subfamily.</text>
</comment>
<comment type="subcellular location">
    <subcellularLocation>
        <location evidence="1 8">Cell membrane</location>
        <topology evidence="1 8">Multi-pass membrane protein</topology>
    </subcellularLocation>
</comment>
<keyword evidence="3 8" id="KW-0813">Transport</keyword>
<feature type="transmembrane region" description="Helical" evidence="8">
    <location>
        <begin position="12"/>
        <end position="36"/>
    </location>
</feature>
<evidence type="ECO:0000313" key="11">
    <source>
        <dbReference type="Proteomes" id="UP000287502"/>
    </source>
</evidence>
<protein>
    <submittedName>
        <fullName evidence="10">Spermidine/putrescine ABC transporter permease PotB</fullName>
    </submittedName>
</protein>
<feature type="transmembrane region" description="Helical" evidence="8">
    <location>
        <begin position="100"/>
        <end position="124"/>
    </location>
</feature>
<reference evidence="10 11" key="1">
    <citation type="submission" date="2019-01" db="EMBL/GenBank/DDBJ databases">
        <title>Geovibrio thiophilus DSM 11263, complete genome.</title>
        <authorList>
            <person name="Spring S."/>
            <person name="Bunk B."/>
            <person name="Sproer C."/>
        </authorList>
    </citation>
    <scope>NUCLEOTIDE SEQUENCE [LARGE SCALE GENOMIC DNA]</scope>
    <source>
        <strain evidence="10 11">DSM 11263</strain>
    </source>
</reference>
<dbReference type="Gene3D" id="1.10.3720.10">
    <property type="entry name" value="MetI-like"/>
    <property type="match status" value="1"/>
</dbReference>
<dbReference type="InterPro" id="IPR035906">
    <property type="entry name" value="MetI-like_sf"/>
</dbReference>
<dbReference type="CDD" id="cd06261">
    <property type="entry name" value="TM_PBP2"/>
    <property type="match status" value="1"/>
</dbReference>
<keyword evidence="7 8" id="KW-0472">Membrane</keyword>
<evidence type="ECO:0000256" key="7">
    <source>
        <dbReference type="ARBA" id="ARBA00023136"/>
    </source>
</evidence>
<dbReference type="GO" id="GO:0055085">
    <property type="term" value="P:transmembrane transport"/>
    <property type="evidence" value="ECO:0007669"/>
    <property type="project" value="InterPro"/>
</dbReference>
<dbReference type="GO" id="GO:0005886">
    <property type="term" value="C:plasma membrane"/>
    <property type="evidence" value="ECO:0007669"/>
    <property type="project" value="UniProtKB-SubCell"/>
</dbReference>
<gene>
    <name evidence="10" type="primary">potB</name>
    <name evidence="10" type="ORF">EP073_10830</name>
</gene>
<dbReference type="EMBL" id="CP035108">
    <property type="protein sequence ID" value="QAR33877.1"/>
    <property type="molecule type" value="Genomic_DNA"/>
</dbReference>
<dbReference type="PANTHER" id="PTHR42929">
    <property type="entry name" value="INNER MEMBRANE ABC TRANSPORTER PERMEASE PROTEIN YDCU-RELATED-RELATED"/>
    <property type="match status" value="1"/>
</dbReference>